<feature type="region of interest" description="Disordered" evidence="1">
    <location>
        <begin position="726"/>
        <end position="745"/>
    </location>
</feature>
<dbReference type="Proteomes" id="UP000275078">
    <property type="component" value="Unassembled WGS sequence"/>
</dbReference>
<feature type="compositionally biased region" description="Acidic residues" evidence="1">
    <location>
        <begin position="294"/>
        <end position="306"/>
    </location>
</feature>
<evidence type="ECO:0000256" key="1">
    <source>
        <dbReference type="SAM" id="MobiDB-lite"/>
    </source>
</evidence>
<feature type="region of interest" description="Disordered" evidence="1">
    <location>
        <begin position="1"/>
        <end position="72"/>
    </location>
</feature>
<feature type="compositionally biased region" description="Polar residues" evidence="1">
    <location>
        <begin position="390"/>
        <end position="401"/>
    </location>
</feature>
<feature type="region of interest" description="Disordered" evidence="1">
    <location>
        <begin position="231"/>
        <end position="340"/>
    </location>
</feature>
<proteinExistence type="predicted"/>
<feature type="region of interest" description="Disordered" evidence="1">
    <location>
        <begin position="680"/>
        <end position="708"/>
    </location>
</feature>
<dbReference type="EMBL" id="ML119697">
    <property type="protein sequence ID" value="RPA79600.1"/>
    <property type="molecule type" value="Genomic_DNA"/>
</dbReference>
<reference evidence="2 3" key="1">
    <citation type="journal article" date="2018" name="Nat. Ecol. Evol.">
        <title>Pezizomycetes genomes reveal the molecular basis of ectomycorrhizal truffle lifestyle.</title>
        <authorList>
            <person name="Murat C."/>
            <person name="Payen T."/>
            <person name="Noel B."/>
            <person name="Kuo A."/>
            <person name="Morin E."/>
            <person name="Chen J."/>
            <person name="Kohler A."/>
            <person name="Krizsan K."/>
            <person name="Balestrini R."/>
            <person name="Da Silva C."/>
            <person name="Montanini B."/>
            <person name="Hainaut M."/>
            <person name="Levati E."/>
            <person name="Barry K.W."/>
            <person name="Belfiori B."/>
            <person name="Cichocki N."/>
            <person name="Clum A."/>
            <person name="Dockter R.B."/>
            <person name="Fauchery L."/>
            <person name="Guy J."/>
            <person name="Iotti M."/>
            <person name="Le Tacon F."/>
            <person name="Lindquist E.A."/>
            <person name="Lipzen A."/>
            <person name="Malagnac F."/>
            <person name="Mello A."/>
            <person name="Molinier V."/>
            <person name="Miyauchi S."/>
            <person name="Poulain J."/>
            <person name="Riccioni C."/>
            <person name="Rubini A."/>
            <person name="Sitrit Y."/>
            <person name="Splivallo R."/>
            <person name="Traeger S."/>
            <person name="Wang M."/>
            <person name="Zifcakova L."/>
            <person name="Wipf D."/>
            <person name="Zambonelli A."/>
            <person name="Paolocci F."/>
            <person name="Nowrousian M."/>
            <person name="Ottonello S."/>
            <person name="Baldrian P."/>
            <person name="Spatafora J.W."/>
            <person name="Henrissat B."/>
            <person name="Nagy L.G."/>
            <person name="Aury J.M."/>
            <person name="Wincker P."/>
            <person name="Grigoriev I.V."/>
            <person name="Bonfante P."/>
            <person name="Martin F.M."/>
        </authorList>
    </citation>
    <scope>NUCLEOTIDE SEQUENCE [LARGE SCALE GENOMIC DNA]</scope>
    <source>
        <strain evidence="2 3">RN42</strain>
    </source>
</reference>
<feature type="region of interest" description="Disordered" evidence="1">
    <location>
        <begin position="953"/>
        <end position="997"/>
    </location>
</feature>
<name>A0A3N4I668_ASCIM</name>
<accession>A0A3N4I668</accession>
<feature type="region of interest" description="Disordered" evidence="1">
    <location>
        <begin position="376"/>
        <end position="405"/>
    </location>
</feature>
<dbReference type="AlphaFoldDB" id="A0A3N4I668"/>
<feature type="compositionally biased region" description="Basic and acidic residues" evidence="1">
    <location>
        <begin position="274"/>
        <end position="287"/>
    </location>
</feature>
<feature type="region of interest" description="Disordered" evidence="1">
    <location>
        <begin position="176"/>
        <end position="210"/>
    </location>
</feature>
<keyword evidence="3" id="KW-1185">Reference proteome</keyword>
<feature type="compositionally biased region" description="Low complexity" evidence="1">
    <location>
        <begin position="378"/>
        <end position="389"/>
    </location>
</feature>
<feature type="compositionally biased region" description="Acidic residues" evidence="1">
    <location>
        <begin position="187"/>
        <end position="196"/>
    </location>
</feature>
<protein>
    <submittedName>
        <fullName evidence="2">Uncharacterized protein</fullName>
    </submittedName>
</protein>
<feature type="compositionally biased region" description="Basic and acidic residues" evidence="1">
    <location>
        <begin position="197"/>
        <end position="207"/>
    </location>
</feature>
<gene>
    <name evidence="2" type="ORF">BJ508DRAFT_140048</name>
</gene>
<feature type="compositionally biased region" description="Polar residues" evidence="1">
    <location>
        <begin position="312"/>
        <end position="331"/>
    </location>
</feature>
<feature type="compositionally biased region" description="Basic and acidic residues" evidence="1">
    <location>
        <begin position="231"/>
        <end position="242"/>
    </location>
</feature>
<feature type="compositionally biased region" description="Polar residues" evidence="1">
    <location>
        <begin position="960"/>
        <end position="981"/>
    </location>
</feature>
<sequence length="1265" mass="135257">MAKGQKKVSQAERKKAAKLQAARRADPSVGKPQFTAKAGPKAMKKALDRAIGEPGPSSSDQGAKYDFENDPDNWTAYQEALQEIEEAKLADQEMEEEDRFFAMSPADRARAIQDRIHREEVKALIKLKGLDGVFGYGVTEEDVAEFKNSEFGQKIMEEIAFEKEQERMLMELAAVVGSSTASSEVTEKEDESEEDAFTEKTNDKDTTDNSVSLKFSVGAYSAEEAIKDSCRHLVNHTEREDSSQEGVSSSDRRSDTQSSSCDDCSGSDEVDNLNADRGDLMASKEESSGNSTDSDTEAPSGDEDASGDAHQESVQGALSQDGGSDSNSPTTDESKRLTDDGAVYEGNIIVKESERVHTADQEPCLPEVVASLARQRPGSASEIGEASSSNDCHISNDNDNPISMVGSTDLVLSTYKTSGSPGSSSSLGSSCTSMRGRTFLFGDAPPVSAASGSLCIFVKPRSREVSREADVLKQHIEVKDKVKESPPSRRTSSLRAPSQVLSAMLLEAVRENEDSNFAPPDMHPLQTVDDFKEEFGTETGLLLAPHESPPRASSGVLSALLQEVEAENKASEPTLPALNPLATVGELKEELDLEARRTYRPPNASLRVLCGITPVKPPYRPAWLDAHHDSSIGKATALADPDWRSRKSSFDFAALLNHELADASTGAVIAPTTYDTPSINATNDSIVNDHEPSTPTPSVSKAAKFRPSKAEQKMLRLEPGSVQIKSAEQVKPATRSLPTSNKRLAGGSSLLQNRASDPQMWIGPGPRIMSVLDPRRVNPALNPRSVLASDTAKLAAIPASQLVDFSRLGNSPRMQCSEFFCAVYKLQKKPRSDTPLEQRRLIRRKPKFLKPTDLSAAIASVARKCREGNVAYPHYLTVTCICGKAYKPGWKDTARRDLGPYLTSVASVNSLVCANPQPFLVNTKLRSRPKLHPEWLADSPLQNRPGALGAQVQDAYASQDDGSATRSSLHNSAAPTATPSMRLTPPSDAGSAASGQAKIEKLPPKKAAWATIPSAVSTLHLPSPLQPHVVPLTSAPASTPLVPETQASARSCPPKVRWVLPIHRLGLTRPRRLNSSTASQQTEPLVGVSGSVEEYEGMKGPGVVKKPVCGLPIAHLEVPKGAGAHEARNIAVAQLSRPEGRAVPSLVRSALRVANTASASMARGGAAKGAPAPQNITGVSSAPVSALACRPQIPTLAAGQPLMVSLPANADLNAVMAQVQQMQSLGVVGAAVVLLGAPTLAAPQAQRSRSLWSRVRLWWRVRGGG</sequence>
<evidence type="ECO:0000313" key="2">
    <source>
        <dbReference type="EMBL" id="RPA79600.1"/>
    </source>
</evidence>
<evidence type="ECO:0000313" key="3">
    <source>
        <dbReference type="Proteomes" id="UP000275078"/>
    </source>
</evidence>
<organism evidence="2 3">
    <name type="scientific">Ascobolus immersus RN42</name>
    <dbReference type="NCBI Taxonomy" id="1160509"/>
    <lineage>
        <taxon>Eukaryota</taxon>
        <taxon>Fungi</taxon>
        <taxon>Dikarya</taxon>
        <taxon>Ascomycota</taxon>
        <taxon>Pezizomycotina</taxon>
        <taxon>Pezizomycetes</taxon>
        <taxon>Pezizales</taxon>
        <taxon>Ascobolaceae</taxon>
        <taxon>Ascobolus</taxon>
    </lineage>
</organism>